<dbReference type="Pfam" id="PF00589">
    <property type="entry name" value="Phage_integrase"/>
    <property type="match status" value="1"/>
</dbReference>
<comment type="caution">
    <text evidence="5">The sequence shown here is derived from an EMBL/GenBank/DDBJ whole genome shotgun (WGS) entry which is preliminary data.</text>
</comment>
<organism evidence="5 6">
    <name type="scientific">Lysinibacillus boronitolerans JCM 21713 = 10a = NBRC 103108</name>
    <dbReference type="NCBI Taxonomy" id="1294264"/>
    <lineage>
        <taxon>Bacteria</taxon>
        <taxon>Bacillati</taxon>
        <taxon>Bacillota</taxon>
        <taxon>Bacilli</taxon>
        <taxon>Bacillales</taxon>
        <taxon>Bacillaceae</taxon>
        <taxon>Lysinibacillus</taxon>
    </lineage>
</organism>
<dbReference type="SUPFAM" id="SSF56349">
    <property type="entry name" value="DNA breaking-rejoining enzymes"/>
    <property type="match status" value="1"/>
</dbReference>
<dbReference type="InterPro" id="IPR011010">
    <property type="entry name" value="DNA_brk_join_enz"/>
</dbReference>
<evidence type="ECO:0000259" key="4">
    <source>
        <dbReference type="PROSITE" id="PS51898"/>
    </source>
</evidence>
<reference evidence="5 6" key="1">
    <citation type="submission" date="2014-02" db="EMBL/GenBank/DDBJ databases">
        <title>Draft genome sequence of Lysinibacillus boronitolerans NBRC 103108.</title>
        <authorList>
            <person name="Zhang F."/>
            <person name="Wang G."/>
            <person name="Zhang L."/>
        </authorList>
    </citation>
    <scope>NUCLEOTIDE SEQUENCE [LARGE SCALE GENOMIC DNA]</scope>
    <source>
        <strain evidence="5 6">NBRC 103108</strain>
    </source>
</reference>
<keyword evidence="6" id="KW-1185">Reference proteome</keyword>
<dbReference type="Gene3D" id="1.10.443.10">
    <property type="entry name" value="Intergrase catalytic core"/>
    <property type="match status" value="1"/>
</dbReference>
<dbReference type="Proteomes" id="UP000030487">
    <property type="component" value="Unassembled WGS sequence"/>
</dbReference>
<evidence type="ECO:0000256" key="3">
    <source>
        <dbReference type="ARBA" id="ARBA00023172"/>
    </source>
</evidence>
<accession>A0ABR4Y6G8</accession>
<sequence length="668" mass="79769">MNINSITSLKSKIETEELLEGYWKLDVWKIKDFPYKDCLGNVSDRKAVSFSYIKNIYIKAEVKYYSSFGLKNEWWKMSSFIYCTYPYIKLIVLFLEKEYPKIKSLTEISYEEIQLKYKQYLVLSGKPLVRLRKGRERTSIYINTLKAFYLFLVDFYDKRPEYEKDRWNVEKLGIIYNMSRRDKYINFENIKKPFRELVKKYMHQNLLIQQKITYATAQNILKKMYLFFDFIVKEFPDWKDLNNLNRKNVEDFLLYVRNAEMGGRSYVKNRVPNDRHVLECISNVKRFIEYLQDYNWDEAPVTPLHMLIYPEDFPKRRHKIYEDHIKHIPDYVWEQVQENLHMLDSEVARIVLLMEATGFRVSDVCQLSYDCLLYKNDGWWLIGDQRKVRLENHIVPISEEIVAIVKIQQEKTKDYLKTKSNPNKFLFPVPFGKNKGKAYSQRKVTNELNSLAEKCKILDKHGEVYYFKNHAFRHRYGMNLLNNGMNILHVQKLMAHTSPEMTLTYAKILDSTLRKEWERVQSSIRIDEKGAIVEAVLSEQVEENGLELEWIRHNMDSIRLDHGFCIKSPKLSCDFLEQTLEPPCIKNGCRSFHVDQTFISYYNDQISKMEADIEIYKKNGRTRSLELIEPKLNKYREIRDSIQYGTGILGLPKHKREYIGNERETNGK</sequence>
<feature type="domain" description="Tyr recombinase" evidence="4">
    <location>
        <begin position="326"/>
        <end position="518"/>
    </location>
</feature>
<keyword evidence="3" id="KW-0233">DNA recombination</keyword>
<keyword evidence="2" id="KW-0238">DNA-binding</keyword>
<proteinExistence type="inferred from homology"/>
<evidence type="ECO:0000313" key="5">
    <source>
        <dbReference type="EMBL" id="KGR89427.1"/>
    </source>
</evidence>
<name>A0ABR4Y6G8_9BACI</name>
<evidence type="ECO:0000313" key="6">
    <source>
        <dbReference type="Proteomes" id="UP000030487"/>
    </source>
</evidence>
<evidence type="ECO:0000256" key="2">
    <source>
        <dbReference type="ARBA" id="ARBA00023125"/>
    </source>
</evidence>
<dbReference type="PANTHER" id="PTHR30349">
    <property type="entry name" value="PHAGE INTEGRASE-RELATED"/>
    <property type="match status" value="1"/>
</dbReference>
<protein>
    <submittedName>
        <fullName evidence="5">Recombinase XerD</fullName>
    </submittedName>
</protein>
<comment type="similarity">
    <text evidence="1">Belongs to the 'phage' integrase family.</text>
</comment>
<evidence type="ECO:0000256" key="1">
    <source>
        <dbReference type="ARBA" id="ARBA00008857"/>
    </source>
</evidence>
<dbReference type="InterPro" id="IPR013762">
    <property type="entry name" value="Integrase-like_cat_sf"/>
</dbReference>
<gene>
    <name evidence="5" type="ORF">CD31_00635</name>
</gene>
<dbReference type="EMBL" id="JPVR01000044">
    <property type="protein sequence ID" value="KGR89427.1"/>
    <property type="molecule type" value="Genomic_DNA"/>
</dbReference>
<dbReference type="PANTHER" id="PTHR30349:SF41">
    <property type="entry name" value="INTEGRASE_RECOMBINASE PROTEIN MJ0367-RELATED"/>
    <property type="match status" value="1"/>
</dbReference>
<dbReference type="RefSeq" id="WP_036074944.1">
    <property type="nucleotide sequence ID" value="NZ_AVCW01000038.1"/>
</dbReference>
<dbReference type="InterPro" id="IPR002104">
    <property type="entry name" value="Integrase_catalytic"/>
</dbReference>
<dbReference type="InterPro" id="IPR050090">
    <property type="entry name" value="Tyrosine_recombinase_XerCD"/>
</dbReference>
<dbReference type="PROSITE" id="PS51898">
    <property type="entry name" value="TYR_RECOMBINASE"/>
    <property type="match status" value="1"/>
</dbReference>